<evidence type="ECO:0000256" key="1">
    <source>
        <dbReference type="SAM" id="MobiDB-lite"/>
    </source>
</evidence>
<feature type="signal peptide" evidence="2">
    <location>
        <begin position="1"/>
        <end position="20"/>
    </location>
</feature>
<dbReference type="EMBL" id="JBANMG010000007">
    <property type="protein sequence ID" value="KAK6950811.1"/>
    <property type="molecule type" value="Genomic_DNA"/>
</dbReference>
<feature type="chain" id="PRO_5043691115" evidence="2">
    <location>
        <begin position="21"/>
        <end position="200"/>
    </location>
</feature>
<protein>
    <submittedName>
        <fullName evidence="3">Uncharacterized protein</fullName>
    </submittedName>
</protein>
<accession>A0AAX6MF44</accession>
<reference evidence="3 4" key="1">
    <citation type="journal article" date="2024" name="Front Chem Biol">
        <title>Unveiling the potential of Daldinia eschscholtzii MFLUCC 19-0629 through bioactivity and bioinformatics studies for enhanced sustainable agriculture production.</title>
        <authorList>
            <person name="Brooks S."/>
            <person name="Weaver J.A."/>
            <person name="Klomchit A."/>
            <person name="Alharthi S.A."/>
            <person name="Onlamun T."/>
            <person name="Nurani R."/>
            <person name="Vong T.K."/>
            <person name="Alberti F."/>
            <person name="Greco C."/>
        </authorList>
    </citation>
    <scope>NUCLEOTIDE SEQUENCE [LARGE SCALE GENOMIC DNA]</scope>
    <source>
        <strain evidence="3">MFLUCC 19-0629</strain>
    </source>
</reference>
<keyword evidence="4" id="KW-1185">Reference proteome</keyword>
<feature type="region of interest" description="Disordered" evidence="1">
    <location>
        <begin position="135"/>
        <end position="179"/>
    </location>
</feature>
<keyword evidence="2" id="KW-0732">Signal</keyword>
<evidence type="ECO:0000313" key="4">
    <source>
        <dbReference type="Proteomes" id="UP001369815"/>
    </source>
</evidence>
<organism evidence="3 4">
    <name type="scientific">Daldinia eschscholtzii</name>
    <dbReference type="NCBI Taxonomy" id="292717"/>
    <lineage>
        <taxon>Eukaryota</taxon>
        <taxon>Fungi</taxon>
        <taxon>Dikarya</taxon>
        <taxon>Ascomycota</taxon>
        <taxon>Pezizomycotina</taxon>
        <taxon>Sordariomycetes</taxon>
        <taxon>Xylariomycetidae</taxon>
        <taxon>Xylariales</taxon>
        <taxon>Hypoxylaceae</taxon>
        <taxon>Daldinia</taxon>
    </lineage>
</organism>
<comment type="caution">
    <text evidence="3">The sequence shown here is derived from an EMBL/GenBank/DDBJ whole genome shotgun (WGS) entry which is preliminary data.</text>
</comment>
<dbReference type="AlphaFoldDB" id="A0AAX6MF44"/>
<feature type="compositionally biased region" description="Low complexity" evidence="1">
    <location>
        <begin position="135"/>
        <end position="172"/>
    </location>
</feature>
<sequence>MKPVLFRVTFLAAAAASVGAQTTDTDDSTSTSTTACAAQNILDTCLSTTESYVSLCATTDYMSVSTTVPTTAGRRAINNRKIFIGKSPSALRKQRDEVLLFITSSPYSILNCLTLRADSMNASLYATTSGNRTVSRSITSTSSSETTTTSEGLVKTADVTTAASTPTPTEPTQSGNNAGERVIHAGGRLAALAGIIAYFL</sequence>
<dbReference type="Proteomes" id="UP001369815">
    <property type="component" value="Unassembled WGS sequence"/>
</dbReference>
<evidence type="ECO:0000256" key="2">
    <source>
        <dbReference type="SAM" id="SignalP"/>
    </source>
</evidence>
<gene>
    <name evidence="3" type="ORF">Daesc_007336</name>
</gene>
<proteinExistence type="predicted"/>
<name>A0AAX6MF44_9PEZI</name>
<evidence type="ECO:0000313" key="3">
    <source>
        <dbReference type="EMBL" id="KAK6950811.1"/>
    </source>
</evidence>